<reference evidence="3" key="1">
    <citation type="submission" date="2016-10" db="EMBL/GenBank/DDBJ databases">
        <title>Venom proteomic and venom gland transcriptomic analyses of the scorpion Megacormus gertschi Diaz-Najera, 1966 (Scorpiones: Euscorpiidae: Megacorminae).</title>
        <authorList>
            <person name="Santibanez-Lopez C.E."/>
            <person name="Cid-Uribe J.I."/>
            <person name="Zamudio F.Z."/>
            <person name="Batista C.V."/>
            <person name="Ortiz E."/>
            <person name="Possani L.D."/>
        </authorList>
    </citation>
    <scope>NUCLEOTIDE SEQUENCE</scope>
    <source>
        <tissue evidence="3">Venom gland</tissue>
    </source>
</reference>
<feature type="domain" description="SCP" evidence="2">
    <location>
        <begin position="55"/>
        <end position="219"/>
    </location>
</feature>
<name>A0A224XFB5_9SCOR</name>
<dbReference type="PANTHER" id="PTHR10334">
    <property type="entry name" value="CYSTEINE-RICH SECRETORY PROTEIN-RELATED"/>
    <property type="match status" value="1"/>
</dbReference>
<evidence type="ECO:0000313" key="3">
    <source>
        <dbReference type="EMBL" id="JAW07051.1"/>
    </source>
</evidence>
<dbReference type="SMART" id="SM00198">
    <property type="entry name" value="SCP"/>
    <property type="match status" value="1"/>
</dbReference>
<keyword evidence="1" id="KW-0732">Signal</keyword>
<evidence type="ECO:0000259" key="2">
    <source>
        <dbReference type="SMART" id="SM00198"/>
    </source>
</evidence>
<dbReference type="Pfam" id="PF00188">
    <property type="entry name" value="CAP"/>
    <property type="match status" value="1"/>
</dbReference>
<feature type="signal peptide" evidence="1">
    <location>
        <begin position="1"/>
        <end position="18"/>
    </location>
</feature>
<evidence type="ECO:0000256" key="1">
    <source>
        <dbReference type="SAM" id="SignalP"/>
    </source>
</evidence>
<dbReference type="AlphaFoldDB" id="A0A224XFB5"/>
<sequence length="255" mass="29553">MTSVFVFVTVLWITTISSIDSNDVCDERYFNITPEHTMCKSVNEDCQFLRHKGKIFGRQFLRTHNMIRNSIRRFVGKEYHLATNMKLLEWDDELYEMARMHSLQCVEEPDCNLCHQTDRFSVEQNFAVKTFKKSETKHNGPVKRFETVIKEWAAELKQYDSDVVNSFQITDELPTNWTNILRAKSLFVGCASMNFRGDEPGTFREVYVCNYGPANLTEGEEIYKTGGKSCSDCEGDETCDDTFRNLCGKFEISIP</sequence>
<dbReference type="Gene3D" id="3.40.33.10">
    <property type="entry name" value="CAP"/>
    <property type="match status" value="1"/>
</dbReference>
<dbReference type="InterPro" id="IPR001283">
    <property type="entry name" value="CRISP-related"/>
</dbReference>
<dbReference type="EMBL" id="GFBG01000116">
    <property type="protein sequence ID" value="JAW07051.1"/>
    <property type="molecule type" value="Transcribed_RNA"/>
</dbReference>
<dbReference type="PRINTS" id="PR00837">
    <property type="entry name" value="V5TPXLIKE"/>
</dbReference>
<proteinExistence type="predicted"/>
<dbReference type="CDD" id="cd05380">
    <property type="entry name" value="CAP_euk"/>
    <property type="match status" value="1"/>
</dbReference>
<protein>
    <submittedName>
        <fullName evidence="3">Putative Venom allergen</fullName>
    </submittedName>
</protein>
<accession>A0A224XFB5</accession>
<dbReference type="InterPro" id="IPR035940">
    <property type="entry name" value="CAP_sf"/>
</dbReference>
<dbReference type="SUPFAM" id="SSF55797">
    <property type="entry name" value="PR-1-like"/>
    <property type="match status" value="1"/>
</dbReference>
<feature type="chain" id="PRO_5012917367" evidence="1">
    <location>
        <begin position="19"/>
        <end position="255"/>
    </location>
</feature>
<dbReference type="InterPro" id="IPR014044">
    <property type="entry name" value="CAP_dom"/>
</dbReference>
<organism evidence="3">
    <name type="scientific">Megacormus gertschi</name>
    <dbReference type="NCBI Taxonomy" id="1843536"/>
    <lineage>
        <taxon>Eukaryota</taxon>
        <taxon>Metazoa</taxon>
        <taxon>Ecdysozoa</taxon>
        <taxon>Arthropoda</taxon>
        <taxon>Chelicerata</taxon>
        <taxon>Arachnida</taxon>
        <taxon>Scorpiones</taxon>
        <taxon>Iurida</taxon>
        <taxon>Chactoidea</taxon>
        <taxon>Euscorpiidae</taxon>
        <taxon>Megacorminae</taxon>
        <taxon>Megacormini</taxon>
        <taxon>Megacormus</taxon>
    </lineage>
</organism>